<evidence type="ECO:0000256" key="2">
    <source>
        <dbReference type="ARBA" id="ARBA00007131"/>
    </source>
</evidence>
<name>A0A1M4W362_9CLOT</name>
<dbReference type="EMBL" id="FQVI01000005">
    <property type="protein sequence ID" value="SHE75595.1"/>
    <property type="molecule type" value="Genomic_DNA"/>
</dbReference>
<evidence type="ECO:0000313" key="6">
    <source>
        <dbReference type="Proteomes" id="UP000184245"/>
    </source>
</evidence>
<evidence type="ECO:0000256" key="1">
    <source>
        <dbReference type="ARBA" id="ARBA00001964"/>
    </source>
</evidence>
<evidence type="ECO:0000259" key="4">
    <source>
        <dbReference type="Pfam" id="PF00456"/>
    </source>
</evidence>
<comment type="cofactor">
    <cofactor evidence="1">
        <name>thiamine diphosphate</name>
        <dbReference type="ChEBI" id="CHEBI:58937"/>
    </cofactor>
</comment>
<dbReference type="Proteomes" id="UP000184245">
    <property type="component" value="Unassembled WGS sequence"/>
</dbReference>
<feature type="domain" description="Transketolase N-terminal" evidence="4">
    <location>
        <begin position="21"/>
        <end position="270"/>
    </location>
</feature>
<dbReference type="RefSeq" id="WP_072850418.1">
    <property type="nucleotide sequence ID" value="NZ_FQVI01000005.1"/>
</dbReference>
<dbReference type="Gene3D" id="3.40.50.970">
    <property type="match status" value="1"/>
</dbReference>
<dbReference type="InterPro" id="IPR029061">
    <property type="entry name" value="THDP-binding"/>
</dbReference>
<gene>
    <name evidence="5" type="ORF">SAMN02745158_01466</name>
</gene>
<dbReference type="Pfam" id="PF00456">
    <property type="entry name" value="Transketolase_N"/>
    <property type="match status" value="1"/>
</dbReference>
<organism evidence="5 6">
    <name type="scientific">Lactonifactor longoviformis DSM 17459</name>
    <dbReference type="NCBI Taxonomy" id="1122155"/>
    <lineage>
        <taxon>Bacteria</taxon>
        <taxon>Bacillati</taxon>
        <taxon>Bacillota</taxon>
        <taxon>Clostridia</taxon>
        <taxon>Eubacteriales</taxon>
        <taxon>Clostridiaceae</taxon>
        <taxon>Lactonifactor</taxon>
    </lineage>
</organism>
<accession>A0A1M4W362</accession>
<proteinExistence type="inferred from homology"/>
<keyword evidence="3" id="KW-0786">Thiamine pyrophosphate</keyword>
<evidence type="ECO:0000256" key="3">
    <source>
        <dbReference type="ARBA" id="ARBA00023052"/>
    </source>
</evidence>
<sequence>MRDVSVKELEKQCIELKKKVLTMIYKAQSGHPGGSLSAADFVTALYFREMNLDPGNPKWEDRDRFVLSKGHVCPIQYAALAALGYFDEKELDTLRKEGSILQGHPDMKKCPGIDISTGSLGQGLACGVGMAVAGKADQKEYRVFVVVGDGECQEGEIWEAAQTANKYQLDNLVVFVDNNNLQLDGTTDEVMPNINLGKKFEAFGFETLTIDGHNMEEIVAALDKVRAAKNGKPKCIFANTVKGHGISFMENQCGWHGVAPNDAQYEQAMKELEEQLNAV</sequence>
<reference evidence="5 6" key="1">
    <citation type="submission" date="2016-11" db="EMBL/GenBank/DDBJ databases">
        <authorList>
            <person name="Jaros S."/>
            <person name="Januszkiewicz K."/>
            <person name="Wedrychowicz H."/>
        </authorList>
    </citation>
    <scope>NUCLEOTIDE SEQUENCE [LARGE SCALE GENOMIC DNA]</scope>
    <source>
        <strain evidence="5 6">DSM 17459</strain>
    </source>
</reference>
<evidence type="ECO:0000313" key="5">
    <source>
        <dbReference type="EMBL" id="SHE75595.1"/>
    </source>
</evidence>
<dbReference type="SUPFAM" id="SSF52518">
    <property type="entry name" value="Thiamin diphosphate-binding fold (THDP-binding)"/>
    <property type="match status" value="1"/>
</dbReference>
<dbReference type="AlphaFoldDB" id="A0A1M4W362"/>
<dbReference type="OrthoDB" id="8732661at2"/>
<protein>
    <submittedName>
        <fullName evidence="5">Transketolase</fullName>
    </submittedName>
</protein>
<dbReference type="PANTHER" id="PTHR47514:SF1">
    <property type="entry name" value="TRANSKETOLASE N-TERMINAL SECTION-RELATED"/>
    <property type="match status" value="1"/>
</dbReference>
<dbReference type="CDD" id="cd02012">
    <property type="entry name" value="TPP_TK"/>
    <property type="match status" value="1"/>
</dbReference>
<dbReference type="STRING" id="1122155.SAMN02745158_01466"/>
<dbReference type="InterPro" id="IPR005474">
    <property type="entry name" value="Transketolase_N"/>
</dbReference>
<dbReference type="PANTHER" id="PTHR47514">
    <property type="entry name" value="TRANSKETOLASE N-TERMINAL SECTION-RELATED"/>
    <property type="match status" value="1"/>
</dbReference>
<keyword evidence="6" id="KW-1185">Reference proteome</keyword>
<comment type="similarity">
    <text evidence="2">Belongs to the transketolase family.</text>
</comment>